<keyword evidence="2" id="KW-0238">DNA-binding</keyword>
<dbReference type="Pfam" id="PF00027">
    <property type="entry name" value="cNMP_binding"/>
    <property type="match status" value="1"/>
</dbReference>
<dbReference type="GO" id="GO:0003700">
    <property type="term" value="F:DNA-binding transcription factor activity"/>
    <property type="evidence" value="ECO:0007669"/>
    <property type="project" value="TreeGrafter"/>
</dbReference>
<dbReference type="PANTHER" id="PTHR24567:SF74">
    <property type="entry name" value="HTH-TYPE TRANSCRIPTIONAL REGULATOR ARCR"/>
    <property type="match status" value="1"/>
</dbReference>
<dbReference type="SMART" id="SM00100">
    <property type="entry name" value="cNMP"/>
    <property type="match status" value="1"/>
</dbReference>
<evidence type="ECO:0000256" key="1">
    <source>
        <dbReference type="ARBA" id="ARBA00023015"/>
    </source>
</evidence>
<dbReference type="Proteomes" id="UP000238954">
    <property type="component" value="Chromosome"/>
</dbReference>
<dbReference type="PROSITE" id="PS51063">
    <property type="entry name" value="HTH_CRP_2"/>
    <property type="match status" value="1"/>
</dbReference>
<dbReference type="SUPFAM" id="SSF46785">
    <property type="entry name" value="Winged helix' DNA-binding domain"/>
    <property type="match status" value="1"/>
</dbReference>
<dbReference type="CDD" id="cd00038">
    <property type="entry name" value="CAP_ED"/>
    <property type="match status" value="1"/>
</dbReference>
<dbReference type="InterPro" id="IPR036390">
    <property type="entry name" value="WH_DNA-bd_sf"/>
</dbReference>
<protein>
    <recommendedName>
        <fullName evidence="8">Crp/Fnr family transcriptional regulator</fullName>
    </recommendedName>
</protein>
<evidence type="ECO:0000313" key="6">
    <source>
        <dbReference type="EMBL" id="PQM26871.1"/>
    </source>
</evidence>
<evidence type="ECO:0000259" key="5">
    <source>
        <dbReference type="PROSITE" id="PS51063"/>
    </source>
</evidence>
<evidence type="ECO:0008006" key="8">
    <source>
        <dbReference type="Google" id="ProtNLM"/>
    </source>
</evidence>
<evidence type="ECO:0000313" key="7">
    <source>
        <dbReference type="Proteomes" id="UP000238954"/>
    </source>
</evidence>
<name>A0A2S8B382_9SPHN</name>
<dbReference type="Pfam" id="PF13545">
    <property type="entry name" value="HTH_Crp_2"/>
    <property type="match status" value="1"/>
</dbReference>
<dbReference type="PANTHER" id="PTHR24567">
    <property type="entry name" value="CRP FAMILY TRANSCRIPTIONAL REGULATORY PROTEIN"/>
    <property type="match status" value="1"/>
</dbReference>
<dbReference type="Gene3D" id="2.60.120.10">
    <property type="entry name" value="Jelly Rolls"/>
    <property type="match status" value="1"/>
</dbReference>
<dbReference type="InterPro" id="IPR012318">
    <property type="entry name" value="HTH_CRP"/>
</dbReference>
<dbReference type="SUPFAM" id="SSF51206">
    <property type="entry name" value="cAMP-binding domain-like"/>
    <property type="match status" value="1"/>
</dbReference>
<dbReference type="InterPro" id="IPR014710">
    <property type="entry name" value="RmlC-like_jellyroll"/>
</dbReference>
<keyword evidence="1" id="KW-0805">Transcription regulation</keyword>
<dbReference type="AlphaFoldDB" id="A0A2S8B382"/>
<dbReference type="PROSITE" id="PS50042">
    <property type="entry name" value="CNMP_BINDING_3"/>
    <property type="match status" value="1"/>
</dbReference>
<comment type="caution">
    <text evidence="6">The sequence shown here is derived from an EMBL/GenBank/DDBJ whole genome shotgun (WGS) entry which is preliminary data.</text>
</comment>
<dbReference type="InterPro" id="IPR050397">
    <property type="entry name" value="Env_Response_Regulators"/>
</dbReference>
<keyword evidence="7" id="KW-1185">Reference proteome</keyword>
<dbReference type="SMART" id="SM00419">
    <property type="entry name" value="HTH_CRP"/>
    <property type="match status" value="1"/>
</dbReference>
<accession>A0A2S8B382</accession>
<organism evidence="6 7">
    <name type="scientific">Sphingopyxis lindanitolerans</name>
    <dbReference type="NCBI Taxonomy" id="2054227"/>
    <lineage>
        <taxon>Bacteria</taxon>
        <taxon>Pseudomonadati</taxon>
        <taxon>Pseudomonadota</taxon>
        <taxon>Alphaproteobacteria</taxon>
        <taxon>Sphingomonadales</taxon>
        <taxon>Sphingomonadaceae</taxon>
        <taxon>Sphingopyxis</taxon>
    </lineage>
</organism>
<feature type="domain" description="HTH crp-type" evidence="5">
    <location>
        <begin position="192"/>
        <end position="265"/>
    </location>
</feature>
<feature type="domain" description="Cyclic nucleotide-binding" evidence="4">
    <location>
        <begin position="58"/>
        <end position="136"/>
    </location>
</feature>
<keyword evidence="3" id="KW-0804">Transcription</keyword>
<evidence type="ECO:0000256" key="3">
    <source>
        <dbReference type="ARBA" id="ARBA00023163"/>
    </source>
</evidence>
<gene>
    <name evidence="6" type="ORF">CVO77_18000</name>
</gene>
<dbReference type="InterPro" id="IPR000595">
    <property type="entry name" value="cNMP-bd_dom"/>
</dbReference>
<dbReference type="Gene3D" id="1.10.10.10">
    <property type="entry name" value="Winged helix-like DNA-binding domain superfamily/Winged helix DNA-binding domain"/>
    <property type="match status" value="1"/>
</dbReference>
<evidence type="ECO:0000259" key="4">
    <source>
        <dbReference type="PROSITE" id="PS50042"/>
    </source>
</evidence>
<dbReference type="EMBL" id="PHFW01000003">
    <property type="protein sequence ID" value="PQM26871.1"/>
    <property type="molecule type" value="Genomic_DNA"/>
</dbReference>
<dbReference type="GO" id="GO:0003677">
    <property type="term" value="F:DNA binding"/>
    <property type="evidence" value="ECO:0007669"/>
    <property type="project" value="UniProtKB-KW"/>
</dbReference>
<reference evidence="7" key="1">
    <citation type="submission" date="2017-11" db="EMBL/GenBank/DDBJ databases">
        <title>The complete genome sequence of Sphingopyxis pomeranensis sp. nov. strain WS5A3p.</title>
        <authorList>
            <person name="Kaminski M.A."/>
        </authorList>
    </citation>
    <scope>NUCLEOTIDE SEQUENCE [LARGE SCALE GENOMIC DNA]</scope>
    <source>
        <strain evidence="7">WS5A3p</strain>
    </source>
</reference>
<dbReference type="GO" id="GO:0005829">
    <property type="term" value="C:cytosol"/>
    <property type="evidence" value="ECO:0007669"/>
    <property type="project" value="TreeGrafter"/>
</dbReference>
<dbReference type="InterPro" id="IPR036388">
    <property type="entry name" value="WH-like_DNA-bd_sf"/>
</dbReference>
<sequence length="274" mass="29646">MAISLVIASEAKQSSVAHTALDCFASLAMTKLGRRSMATDQRAWSREDRLAGLRLCPLFAAWPEAPLAEVAAIARAEHYARGAEIFARDPERREAFVIAAGEVEVSRASAAGKKFVLSVQGPHEILAIVRLLAEPPIHYVYSAYEDSVLLHLPCDGLAAILDAEPILWRDIALLMCARHGDSLRQLNNQKLGSLEQRMAATLADLARIHGVAGRAGTELALRLPQEQLGAMLGVTRQSINKLLRGFEEAGLIAVDYNRVTILSPAALDDIVARG</sequence>
<evidence type="ECO:0000256" key="2">
    <source>
        <dbReference type="ARBA" id="ARBA00023125"/>
    </source>
</evidence>
<proteinExistence type="predicted"/>
<dbReference type="InterPro" id="IPR018490">
    <property type="entry name" value="cNMP-bd_dom_sf"/>
</dbReference>